<sequence>MQQLLLPFICLLLAACASQPVNTLSYPAELDPCLNRLMNFKQQVLQQGVQDAQLHWNTQYPHLAFDRFSIAILTQMQSTEDKSRWLDYVSGQAAVQRKVEYQNLPDKSNIDFEIQEKCAEQLATHNKNNAQFWLQIKQSPPKIPSGYQSWQRVVGLYPISKLFAAPAIESENTRIALDFIAPVHDYSIIYRNADKPTLSSSTIHSWFRQALYKSDAEWPLLGKSQLAELQKYYAPEFIIETASNDDKPGQVAFLADGKPGVNISQPTLYLGHSYTRFHGRTLLQLHYSLWFANRTAKSKFDPYAGKFDAVLVRLTLDHQGQPLILDSIHHCGCYHMVFTLNPLLKFAPKQADTESPVTWSVYRNKTTNSLRITLSHGEHMIKDVNWSDNNPQARPLILQSYNQLRSLPRNNSSYKSLFDQQGMLPDSRRSERFYLWPFGVKSPGAMRQYGHHATAFIGERHFDEPFMLEALFLPPSVNPH</sequence>
<accession>L8JAU6</accession>
<organism evidence="2 3">
    <name type="scientific">Photobacterium marinum</name>
    <dbReference type="NCBI Taxonomy" id="1056511"/>
    <lineage>
        <taxon>Bacteria</taxon>
        <taxon>Pseudomonadati</taxon>
        <taxon>Pseudomonadota</taxon>
        <taxon>Gammaproteobacteria</taxon>
        <taxon>Vibrionales</taxon>
        <taxon>Vibrionaceae</taxon>
        <taxon>Photobacterium</taxon>
    </lineage>
</organism>
<evidence type="ECO:0000313" key="3">
    <source>
        <dbReference type="Proteomes" id="UP000011134"/>
    </source>
</evidence>
<dbReference type="PATRIC" id="fig|1056511.3.peg.2031"/>
<name>L8JAU6_9GAMM</name>
<dbReference type="RefSeq" id="WP_007465207.1">
    <property type="nucleotide sequence ID" value="NZ_AMZO01000015.1"/>
</dbReference>
<evidence type="ECO:0000256" key="1">
    <source>
        <dbReference type="SAM" id="SignalP"/>
    </source>
</evidence>
<dbReference type="Proteomes" id="UP000011134">
    <property type="component" value="Unassembled WGS sequence"/>
</dbReference>
<reference evidence="2 3" key="1">
    <citation type="submission" date="2012-12" db="EMBL/GenBank/DDBJ databases">
        <title>Genome Assembly of Photobacterium sp. AK15.</title>
        <authorList>
            <person name="Khatri I."/>
            <person name="Vaidya B."/>
            <person name="Srinivas T.N.R."/>
            <person name="Subramanian S."/>
            <person name="Pinnaka A."/>
        </authorList>
    </citation>
    <scope>NUCLEOTIDE SEQUENCE [LARGE SCALE GENOMIC DNA]</scope>
    <source>
        <strain evidence="2 3">AK15</strain>
    </source>
</reference>
<proteinExistence type="predicted"/>
<feature type="chain" id="PRO_5003992920" evidence="1">
    <location>
        <begin position="24"/>
        <end position="480"/>
    </location>
</feature>
<evidence type="ECO:0000313" key="2">
    <source>
        <dbReference type="EMBL" id="ELR65916.1"/>
    </source>
</evidence>
<dbReference type="EMBL" id="AMZO01000015">
    <property type="protein sequence ID" value="ELR65916.1"/>
    <property type="molecule type" value="Genomic_DNA"/>
</dbReference>
<keyword evidence="1" id="KW-0732">Signal</keyword>
<dbReference type="AlphaFoldDB" id="L8JAU6"/>
<gene>
    <name evidence="2" type="ORF">C942_00542</name>
</gene>
<keyword evidence="3" id="KW-1185">Reference proteome</keyword>
<protein>
    <submittedName>
        <fullName evidence="2">Uncharacterized protein</fullName>
    </submittedName>
</protein>
<feature type="signal peptide" evidence="1">
    <location>
        <begin position="1"/>
        <end position="23"/>
    </location>
</feature>
<dbReference type="OrthoDB" id="5405204at2"/>
<comment type="caution">
    <text evidence="2">The sequence shown here is derived from an EMBL/GenBank/DDBJ whole genome shotgun (WGS) entry which is preliminary data.</text>
</comment>